<evidence type="ECO:0000256" key="1">
    <source>
        <dbReference type="SAM" id="SignalP"/>
    </source>
</evidence>
<dbReference type="Pfam" id="PF13731">
    <property type="entry name" value="WxL"/>
    <property type="match status" value="1"/>
</dbReference>
<organism evidence="3 4">
    <name type="scientific">Lactococcus garvieae TRF1</name>
    <dbReference type="NCBI Taxonomy" id="1380772"/>
    <lineage>
        <taxon>Bacteria</taxon>
        <taxon>Bacillati</taxon>
        <taxon>Bacillota</taxon>
        <taxon>Bacilli</taxon>
        <taxon>Lactobacillales</taxon>
        <taxon>Streptococcaceae</taxon>
        <taxon>Lactococcus</taxon>
    </lineage>
</organism>
<evidence type="ECO:0000313" key="4">
    <source>
        <dbReference type="Proteomes" id="UP000018692"/>
    </source>
</evidence>
<feature type="domain" description="WxL" evidence="2">
    <location>
        <begin position="42"/>
        <end position="181"/>
    </location>
</feature>
<feature type="signal peptide" evidence="1">
    <location>
        <begin position="1"/>
        <end position="26"/>
    </location>
</feature>
<reference evidence="3 4" key="1">
    <citation type="submission" date="2013-07" db="EMBL/GenBank/DDBJ databases">
        <title>Isolation of Lactococcus garvieae strain TRF1 from the fecal material of a timber rattlesnake.</title>
        <authorList>
            <person name="McLaughlin R.W."/>
            <person name="Cochran P.A."/>
            <person name="Dowd S.E."/>
        </authorList>
    </citation>
    <scope>NUCLEOTIDE SEQUENCE [LARGE SCALE GENOMIC DNA]</scope>
    <source>
        <strain evidence="3 4">TRF1</strain>
    </source>
</reference>
<dbReference type="PATRIC" id="fig|1380772.3.peg.232"/>
<sequence length="181" mass="19559">MKKKILSLTALLLISIGGSHSFVAHAEEGQGMQSIVSLSIGGELKLNEVPNFSFGRIAYDGTAQTVNLPESQSMVVSDQTGLGEPWRVTVSFMDTKFKDSQLKMKIKSEADSPLVSAAPSVELAGDEASILQASSAETYSKEVKEYTFSYASGENNQLIIPENSKSGLYKTTLKWDLESTP</sequence>
<evidence type="ECO:0000259" key="2">
    <source>
        <dbReference type="Pfam" id="PF13731"/>
    </source>
</evidence>
<protein>
    <recommendedName>
        <fullName evidence="2">WxL domain-containing protein</fullName>
    </recommendedName>
</protein>
<feature type="chain" id="PRO_5004766439" description="WxL domain-containing protein" evidence="1">
    <location>
        <begin position="27"/>
        <end position="181"/>
    </location>
</feature>
<name>V8AS80_9LACT</name>
<keyword evidence="1" id="KW-0732">Signal</keyword>
<accession>V8AS80</accession>
<dbReference type="Proteomes" id="UP000018692">
    <property type="component" value="Unassembled WGS sequence"/>
</dbReference>
<dbReference type="InterPro" id="IPR027994">
    <property type="entry name" value="WxL_dom"/>
</dbReference>
<dbReference type="AlphaFoldDB" id="V8AS80"/>
<proteinExistence type="predicted"/>
<evidence type="ECO:0000313" key="3">
    <source>
        <dbReference type="EMBL" id="ETD05698.1"/>
    </source>
</evidence>
<comment type="caution">
    <text evidence="3">The sequence shown here is derived from an EMBL/GenBank/DDBJ whole genome shotgun (WGS) entry which is preliminary data.</text>
</comment>
<gene>
    <name evidence="3" type="ORF">N568_0101095</name>
</gene>
<dbReference type="EMBL" id="AVFE01000002">
    <property type="protein sequence ID" value="ETD05698.1"/>
    <property type="molecule type" value="Genomic_DNA"/>
</dbReference>